<reference evidence="4 5" key="1">
    <citation type="submission" date="2017-04" db="EMBL/GenBank/DDBJ databases">
        <title>Comparative genome analysis of Subtercola boreus.</title>
        <authorList>
            <person name="Cho Y.-J."/>
            <person name="Cho A."/>
            <person name="Kim O.-S."/>
            <person name="Lee J.-I."/>
        </authorList>
    </citation>
    <scope>NUCLEOTIDE SEQUENCE [LARGE SCALE GENOMIC DNA]</scope>
    <source>
        <strain evidence="4 5">P27479</strain>
    </source>
</reference>
<feature type="compositionally biased region" description="Low complexity" evidence="1">
    <location>
        <begin position="69"/>
        <end position="78"/>
    </location>
</feature>
<protein>
    <recommendedName>
        <fullName evidence="3">Ig-like domain-containing protein</fullName>
    </recommendedName>
</protein>
<feature type="compositionally biased region" description="Polar residues" evidence="1">
    <location>
        <begin position="104"/>
        <end position="116"/>
    </location>
</feature>
<proteinExistence type="predicted"/>
<name>A0A3E0VVI7_9MICO</name>
<feature type="signal peptide" evidence="2">
    <location>
        <begin position="1"/>
        <end position="26"/>
    </location>
</feature>
<evidence type="ECO:0000256" key="2">
    <source>
        <dbReference type="SAM" id="SignalP"/>
    </source>
</evidence>
<evidence type="ECO:0000256" key="1">
    <source>
        <dbReference type="SAM" id="MobiDB-lite"/>
    </source>
</evidence>
<dbReference type="PROSITE" id="PS50835">
    <property type="entry name" value="IG_LIKE"/>
    <property type="match status" value="1"/>
</dbReference>
<accession>A0A3E0VVI7</accession>
<feature type="compositionally biased region" description="Low complexity" evidence="1">
    <location>
        <begin position="35"/>
        <end position="45"/>
    </location>
</feature>
<comment type="caution">
    <text evidence="4">The sequence shown here is derived from an EMBL/GenBank/DDBJ whole genome shotgun (WGS) entry which is preliminary data.</text>
</comment>
<evidence type="ECO:0000313" key="5">
    <source>
        <dbReference type="Proteomes" id="UP000256541"/>
    </source>
</evidence>
<dbReference type="Proteomes" id="UP000256541">
    <property type="component" value="Unassembled WGS sequence"/>
</dbReference>
<feature type="region of interest" description="Disordered" evidence="1">
    <location>
        <begin position="31"/>
        <end position="116"/>
    </location>
</feature>
<feature type="chain" id="PRO_5017828962" description="Ig-like domain-containing protein" evidence="2">
    <location>
        <begin position="27"/>
        <end position="185"/>
    </location>
</feature>
<keyword evidence="2" id="KW-0732">Signal</keyword>
<dbReference type="OrthoDB" id="5125427at2"/>
<dbReference type="RefSeq" id="WP_116412066.1">
    <property type="nucleotide sequence ID" value="NZ_NBXB01000034.1"/>
</dbReference>
<dbReference type="AlphaFoldDB" id="A0A3E0VVI7"/>
<organism evidence="4 5">
    <name type="scientific">Subtercola boreus</name>
    <dbReference type="NCBI Taxonomy" id="120213"/>
    <lineage>
        <taxon>Bacteria</taxon>
        <taxon>Bacillati</taxon>
        <taxon>Actinomycetota</taxon>
        <taxon>Actinomycetes</taxon>
        <taxon>Micrococcales</taxon>
        <taxon>Microbacteriaceae</taxon>
        <taxon>Subtercola</taxon>
    </lineage>
</organism>
<feature type="domain" description="Ig-like" evidence="3">
    <location>
        <begin position="67"/>
        <end position="164"/>
    </location>
</feature>
<gene>
    <name evidence="4" type="ORF">B7R22_12570</name>
</gene>
<sequence length="185" mass="18055">MKKIPFLVLGVIVVVGAALGIGFAIAAPPNPGSTPPASASASTFPTPTPSVPPTPRTTAPTPTAPSPSAPATGPSDAGDAAQPAFGSGSATASVTCPVPGEGPTGSTASSPDVQLSWSSNGAETAFVGVDTTDARAEPYSEVSPGGSISIPFACPAQSHTYTITLVGTGGQRSKTFTVQNTGYRG</sequence>
<evidence type="ECO:0000313" key="4">
    <source>
        <dbReference type="EMBL" id="RFA13499.1"/>
    </source>
</evidence>
<evidence type="ECO:0000259" key="3">
    <source>
        <dbReference type="PROSITE" id="PS50835"/>
    </source>
</evidence>
<dbReference type="EMBL" id="NBXB01000034">
    <property type="protein sequence ID" value="RFA13499.1"/>
    <property type="molecule type" value="Genomic_DNA"/>
</dbReference>
<dbReference type="InterPro" id="IPR007110">
    <property type="entry name" value="Ig-like_dom"/>
</dbReference>
<feature type="compositionally biased region" description="Pro residues" evidence="1">
    <location>
        <begin position="46"/>
        <end position="55"/>
    </location>
</feature>